<dbReference type="KEGG" id="aaco:K1I37_02185"/>
<accession>A0A9E7CWB7</accession>
<accession>T0CJX2</accession>
<dbReference type="EMBL" id="CP080467">
    <property type="protein sequence ID" value="UNO49388.1"/>
    <property type="molecule type" value="Genomic_DNA"/>
</dbReference>
<dbReference type="RefSeq" id="WP_021294768.1">
    <property type="nucleotide sequence ID" value="NZ_AURB01000014.1"/>
</dbReference>
<name>T0CJX2_ALIAG</name>
<proteinExistence type="predicted"/>
<evidence type="ECO:0000313" key="2">
    <source>
        <dbReference type="Proteomes" id="UP000829401"/>
    </source>
</evidence>
<sequence length="554" mass="64009">MRKYRPPLTDNETAELERLSRLNFDGWSEADVREEFIVPLLILLGYRKDLDYSVSREESYRLNPLFIQLGRDRIKLDYICSVRKQKFWIIESKPGGYRTDTEIPQLTEEDIAQAHFYSLHPSVDTPYFVVTNGWFIHLYDREAVNEGLTPLLAFKHSDLPSEFMKLDAIIGATQLLYNLKQRILRSAEITLSAEVHLDRLDEFVQAMKMSVNTIRPKVFENFRKNAKIQEETRTEAVTSMLKTAPLDLIVSSVFMVSNSRGFMKASADILAQRVLDSPQSIQYLFMTNLLIEQTRPVRIPYYYNVLEFLTRVQLLDSTFTHKGQTIQSIIEDWVEMCLFHFWNRKDLRYMWLAEGMIGRLAIRLVYLTPQVRSAIISKTQSQIYLAPEEEVAWMGPSPAGNVIDFVEHVITVTLSNFVDKYMSERAIKEALIKEELSHLSKLVDTIEQQDDYKKIRSELGSSWGELRFYDSTNVDFDLLSSAICEILSEHPDVLNSLNDTIKKRIALQSSVGVVNYAKECLSILGDKYELESSKGLDVNDYFSPNKNPYSLLAE</sequence>
<dbReference type="Proteomes" id="UP000829401">
    <property type="component" value="Chromosome"/>
</dbReference>
<keyword evidence="2" id="KW-1185">Reference proteome</keyword>
<gene>
    <name evidence="1" type="ORF">K1I37_02185</name>
</gene>
<protein>
    <submittedName>
        <fullName evidence="1">Type I restriction enzyme HsdR N-terminal domain-containing protein</fullName>
    </submittedName>
</protein>
<reference evidence="2" key="1">
    <citation type="journal article" date="2022" name="G3 (Bethesda)">
        <title>Unveiling the complete genome sequence of Alicyclobacillus acidoterrestris DSM 3922T, a taint-producing strain.</title>
        <authorList>
            <person name="Leonardo I.C."/>
            <person name="Barreto Crespo M.T."/>
            <person name="Gaspar F.B."/>
        </authorList>
    </citation>
    <scope>NUCLEOTIDE SEQUENCE [LARGE SCALE GENOMIC DNA]</scope>
    <source>
        <strain evidence="2">DSM 3922</strain>
    </source>
</reference>
<organism evidence="1 2">
    <name type="scientific">Alicyclobacillus acidoterrestris (strain ATCC 49025 / DSM 3922 / CIP 106132 / NCIMB 13137 / GD3B)</name>
    <dbReference type="NCBI Taxonomy" id="1356854"/>
    <lineage>
        <taxon>Bacteria</taxon>
        <taxon>Bacillati</taxon>
        <taxon>Bacillota</taxon>
        <taxon>Bacilli</taxon>
        <taxon>Bacillales</taxon>
        <taxon>Alicyclobacillaceae</taxon>
        <taxon>Alicyclobacillus</taxon>
    </lineage>
</organism>
<dbReference type="OrthoDB" id="2377071at2"/>
<dbReference type="AlphaFoldDB" id="T0CJX2"/>
<evidence type="ECO:0000313" key="1">
    <source>
        <dbReference type="EMBL" id="UNO49388.1"/>
    </source>
</evidence>